<dbReference type="OMA" id="AIINIYE"/>
<evidence type="ECO:0000256" key="1">
    <source>
        <dbReference type="SAM" id="Coils"/>
    </source>
</evidence>
<feature type="compositionally biased region" description="Acidic residues" evidence="2">
    <location>
        <begin position="401"/>
        <end position="420"/>
    </location>
</feature>
<protein>
    <submittedName>
        <fullName evidence="4">Uncharacterized protein</fullName>
    </submittedName>
</protein>
<feature type="signal peptide" evidence="3">
    <location>
        <begin position="1"/>
        <end position="16"/>
    </location>
</feature>
<reference evidence="4" key="1">
    <citation type="submission" date="2021-01" db="EMBL/GenBank/DDBJ databases">
        <authorList>
            <consortium name="Genoscope - CEA"/>
            <person name="William W."/>
        </authorList>
    </citation>
    <scope>NUCLEOTIDE SEQUENCE</scope>
</reference>
<keyword evidence="5" id="KW-1185">Reference proteome</keyword>
<dbReference type="OrthoDB" id="307162at2759"/>
<feature type="coiled-coil region" evidence="1">
    <location>
        <begin position="40"/>
        <end position="85"/>
    </location>
</feature>
<accession>A0A8S1XQF0</accession>
<evidence type="ECO:0000256" key="3">
    <source>
        <dbReference type="SAM" id="SignalP"/>
    </source>
</evidence>
<keyword evidence="3" id="KW-0732">Signal</keyword>
<organism evidence="4 5">
    <name type="scientific">Paramecium octaurelia</name>
    <dbReference type="NCBI Taxonomy" id="43137"/>
    <lineage>
        <taxon>Eukaryota</taxon>
        <taxon>Sar</taxon>
        <taxon>Alveolata</taxon>
        <taxon>Ciliophora</taxon>
        <taxon>Intramacronucleata</taxon>
        <taxon>Oligohymenophorea</taxon>
        <taxon>Peniculida</taxon>
        <taxon>Parameciidae</taxon>
        <taxon>Paramecium</taxon>
    </lineage>
</organism>
<feature type="compositionally biased region" description="Acidic residues" evidence="2">
    <location>
        <begin position="428"/>
        <end position="441"/>
    </location>
</feature>
<evidence type="ECO:0000256" key="2">
    <source>
        <dbReference type="SAM" id="MobiDB-lite"/>
    </source>
</evidence>
<sequence length="468" mass="53511">MKQLVVLALMLSLALSTSITSPQLLVELQARTENVIDDGVDLLEQLLATTEQQYEQVIQENEAEQQQLKDQVASKEQQLYDLQNTCMVMSDDLALLKQQIELHGDDTAYFRNEIVKDNRRIQVLEELRCQQSKNWLNFIKSSKYILNLIEFLRRAIQNYGSFAEIQNFSVMLETLSKEVDDNELLNSLQAVSKSRAITPVRQELLQLLDQIEESIKAKINTSQTDEILSTSRIADYLHQLKQEIAWYENEVAKLNEAWGDSPEETVKQRQKELDTCESGINAKIEEAKEFRNHVSEQIIHNESRQARFLEQKDLVAQLIVEYQNAFNKIGETYKIRIDDYVEDGVFDKTADFDKRSLTDLYGDKENNFEQYVDDLVSGVATPVEVPVVEEEPESGAFEGGSESESEEAEAESTEEVEESVTEGAQESTTEEVVETVTEEPVETTTQPEVETNNEETNYFEQGEVQQSV</sequence>
<feature type="coiled-coil region" evidence="1">
    <location>
        <begin position="201"/>
        <end position="257"/>
    </location>
</feature>
<comment type="caution">
    <text evidence="4">The sequence shown here is derived from an EMBL/GenBank/DDBJ whole genome shotgun (WGS) entry which is preliminary data.</text>
</comment>
<feature type="region of interest" description="Disordered" evidence="2">
    <location>
        <begin position="388"/>
        <end position="468"/>
    </location>
</feature>
<dbReference type="AlphaFoldDB" id="A0A8S1XQF0"/>
<evidence type="ECO:0000313" key="5">
    <source>
        <dbReference type="Proteomes" id="UP000683925"/>
    </source>
</evidence>
<feature type="compositionally biased region" description="Low complexity" evidence="2">
    <location>
        <begin position="442"/>
        <end position="456"/>
    </location>
</feature>
<dbReference type="EMBL" id="CAJJDP010000129">
    <property type="protein sequence ID" value="CAD8203320.1"/>
    <property type="molecule type" value="Genomic_DNA"/>
</dbReference>
<keyword evidence="1" id="KW-0175">Coiled coil</keyword>
<gene>
    <name evidence="4" type="ORF">POCTA_138.1.T1290157</name>
</gene>
<feature type="chain" id="PRO_5035899768" evidence="3">
    <location>
        <begin position="17"/>
        <end position="468"/>
    </location>
</feature>
<name>A0A8S1XQF0_PAROT</name>
<dbReference type="Proteomes" id="UP000683925">
    <property type="component" value="Unassembled WGS sequence"/>
</dbReference>
<evidence type="ECO:0000313" key="4">
    <source>
        <dbReference type="EMBL" id="CAD8203320.1"/>
    </source>
</evidence>
<proteinExistence type="predicted"/>